<keyword evidence="2" id="KW-1185">Reference proteome</keyword>
<sequence>MQTLKLYFAQLLSDKEHPFVRYPKTWSFDLAGLKPRNVERNSVNECRLDYESGREWTMLTLSLNPFITLQTKRFRQEKPGEEKRRRMRHQLKHDRGNEWMSGAKKFEKAVRQEAVTRLFLFNFAVDDIMRRTPVDVVIAPYGRPFVYLEYVDDGVIFASNNAKLQRVVDVVSKLAAAYGL</sequence>
<accession>A0ABR1CTK2</accession>
<gene>
    <name evidence="1" type="primary">Necator_chrIII.g9530</name>
    <name evidence="1" type="ORF">RB195_008765</name>
</gene>
<evidence type="ECO:0000313" key="2">
    <source>
        <dbReference type="Proteomes" id="UP001303046"/>
    </source>
</evidence>
<comment type="caution">
    <text evidence="1">The sequence shown here is derived from an EMBL/GenBank/DDBJ whole genome shotgun (WGS) entry which is preliminary data.</text>
</comment>
<name>A0ABR1CTK2_NECAM</name>
<evidence type="ECO:0008006" key="3">
    <source>
        <dbReference type="Google" id="ProtNLM"/>
    </source>
</evidence>
<reference evidence="1 2" key="1">
    <citation type="submission" date="2023-08" db="EMBL/GenBank/DDBJ databases">
        <title>A Necator americanus chromosomal reference genome.</title>
        <authorList>
            <person name="Ilik V."/>
            <person name="Petrzelkova K.J."/>
            <person name="Pardy F."/>
            <person name="Fuh T."/>
            <person name="Niatou-Singa F.S."/>
            <person name="Gouil Q."/>
            <person name="Baker L."/>
            <person name="Ritchie M.E."/>
            <person name="Jex A.R."/>
            <person name="Gazzola D."/>
            <person name="Li H."/>
            <person name="Toshio Fujiwara R."/>
            <person name="Zhan B."/>
            <person name="Aroian R.V."/>
            <person name="Pafco B."/>
            <person name="Schwarz E.M."/>
        </authorList>
    </citation>
    <scope>NUCLEOTIDE SEQUENCE [LARGE SCALE GENOMIC DNA]</scope>
    <source>
        <strain evidence="1 2">Aroian</strain>
        <tissue evidence="1">Whole animal</tissue>
    </source>
</reference>
<evidence type="ECO:0000313" key="1">
    <source>
        <dbReference type="EMBL" id="KAK6740501.1"/>
    </source>
</evidence>
<organism evidence="1 2">
    <name type="scientific">Necator americanus</name>
    <name type="common">Human hookworm</name>
    <dbReference type="NCBI Taxonomy" id="51031"/>
    <lineage>
        <taxon>Eukaryota</taxon>
        <taxon>Metazoa</taxon>
        <taxon>Ecdysozoa</taxon>
        <taxon>Nematoda</taxon>
        <taxon>Chromadorea</taxon>
        <taxon>Rhabditida</taxon>
        <taxon>Rhabditina</taxon>
        <taxon>Rhabditomorpha</taxon>
        <taxon>Strongyloidea</taxon>
        <taxon>Ancylostomatidae</taxon>
        <taxon>Bunostominae</taxon>
        <taxon>Necator</taxon>
    </lineage>
</organism>
<protein>
    <recommendedName>
        <fullName evidence="3">Reverse transcriptase domain-containing protein</fullName>
    </recommendedName>
</protein>
<dbReference type="Proteomes" id="UP001303046">
    <property type="component" value="Unassembled WGS sequence"/>
</dbReference>
<dbReference type="EMBL" id="JAVFWL010000003">
    <property type="protein sequence ID" value="KAK6740501.1"/>
    <property type="molecule type" value="Genomic_DNA"/>
</dbReference>
<proteinExistence type="predicted"/>